<reference evidence="2 3" key="1">
    <citation type="journal article" date="2014" name="Nat. Genet.">
        <title>Genome and transcriptome of the porcine whipworm Trichuris suis.</title>
        <authorList>
            <person name="Jex A.R."/>
            <person name="Nejsum P."/>
            <person name="Schwarz E.M."/>
            <person name="Hu L."/>
            <person name="Young N.D."/>
            <person name="Hall R.S."/>
            <person name="Korhonen P.K."/>
            <person name="Liao S."/>
            <person name="Thamsborg S."/>
            <person name="Xia J."/>
            <person name="Xu P."/>
            <person name="Wang S."/>
            <person name="Scheerlinck J.P."/>
            <person name="Hofmann A."/>
            <person name="Sternberg P.W."/>
            <person name="Wang J."/>
            <person name="Gasser R.B."/>
        </authorList>
    </citation>
    <scope>NUCLEOTIDE SEQUENCE [LARGE SCALE GENOMIC DNA]</scope>
    <source>
        <strain evidence="2">DCEP-RM93F</strain>
        <strain evidence="1">DCEP-RM93M</strain>
    </source>
</reference>
<sequence>MQRRLEENLRKFALPTAAADVQMEATIMTTCIRVWSTRFRNSHENDDNDCVAWHTQHVYSTRLSMRALLLRAVGRFAAVVLWLHRSRAQHEIRQQTAELPRQETPFSNFIGPLNRPMKIAQPQPVKNRFADFGLSISVLSPGRNARRARSSDQSNP</sequence>
<proteinExistence type="predicted"/>
<accession>A0A085N2L2</accession>
<dbReference type="Proteomes" id="UP000030758">
    <property type="component" value="Unassembled WGS sequence"/>
</dbReference>
<dbReference type="Proteomes" id="UP000030764">
    <property type="component" value="Unassembled WGS sequence"/>
</dbReference>
<dbReference type="EMBL" id="KL367567">
    <property type="protein sequence ID" value="KFD63708.1"/>
    <property type="molecule type" value="Genomic_DNA"/>
</dbReference>
<protein>
    <submittedName>
        <fullName evidence="2">Uncharacterized protein</fullName>
    </submittedName>
</protein>
<dbReference type="EMBL" id="KL363222">
    <property type="protein sequence ID" value="KFD52895.1"/>
    <property type="molecule type" value="Genomic_DNA"/>
</dbReference>
<evidence type="ECO:0000313" key="2">
    <source>
        <dbReference type="EMBL" id="KFD63708.1"/>
    </source>
</evidence>
<evidence type="ECO:0000313" key="3">
    <source>
        <dbReference type="Proteomes" id="UP000030764"/>
    </source>
</evidence>
<evidence type="ECO:0000313" key="1">
    <source>
        <dbReference type="EMBL" id="KFD52895.1"/>
    </source>
</evidence>
<name>A0A085N2L2_9BILA</name>
<dbReference type="AlphaFoldDB" id="A0A085N2L2"/>
<gene>
    <name evidence="1" type="ORF">M513_06205</name>
    <name evidence="2" type="ORF">M514_06205</name>
</gene>
<keyword evidence="3" id="KW-1185">Reference proteome</keyword>
<organism evidence="2">
    <name type="scientific">Trichuris suis</name>
    <name type="common">pig whipworm</name>
    <dbReference type="NCBI Taxonomy" id="68888"/>
    <lineage>
        <taxon>Eukaryota</taxon>
        <taxon>Metazoa</taxon>
        <taxon>Ecdysozoa</taxon>
        <taxon>Nematoda</taxon>
        <taxon>Enoplea</taxon>
        <taxon>Dorylaimia</taxon>
        <taxon>Trichinellida</taxon>
        <taxon>Trichuridae</taxon>
        <taxon>Trichuris</taxon>
    </lineage>
</organism>